<keyword evidence="1" id="KW-1003">Cell membrane</keyword>
<reference evidence="4" key="1">
    <citation type="journal article" date="2014" name="Int. J. Syst. Evol. Microbiol.">
        <title>Complete genome sequence of Corynebacterium casei LMG S-19264T (=DSM 44701T), isolated from a smear-ripened cheese.</title>
        <authorList>
            <consortium name="US DOE Joint Genome Institute (JGI-PGF)"/>
            <person name="Walter F."/>
            <person name="Albersmeier A."/>
            <person name="Kalinowski J."/>
            <person name="Ruckert C."/>
        </authorList>
    </citation>
    <scope>NUCLEOTIDE SEQUENCE</scope>
    <source>
        <strain evidence="4">CGMCC 1.12726</strain>
    </source>
</reference>
<proteinExistence type="predicted"/>
<keyword evidence="5" id="KW-1185">Reference proteome</keyword>
<dbReference type="SUPFAM" id="SSF101307">
    <property type="entry name" value="YutG-like"/>
    <property type="match status" value="1"/>
</dbReference>
<dbReference type="InterPro" id="IPR026037">
    <property type="entry name" value="PgpA"/>
</dbReference>
<comment type="pathway">
    <text evidence="1">Phospholipid metabolism; phosphatidylglycerol biosynthesis; phosphatidylglycerol from CDP-diacylglycerol: step 2/2.</text>
</comment>
<dbReference type="Proteomes" id="UP000632858">
    <property type="component" value="Unassembled WGS sequence"/>
</dbReference>
<dbReference type="InterPro" id="IPR007686">
    <property type="entry name" value="YutG/PgpA"/>
</dbReference>
<protein>
    <recommendedName>
        <fullName evidence="1">Phosphatidylglycerophosphatase A</fullName>
        <ecNumber evidence="1">3.1.3.27</ecNumber>
    </recommendedName>
    <alternativeName>
        <fullName evidence="1">Phosphatidylglycerolphosphate phosphatase A</fullName>
    </alternativeName>
</protein>
<dbReference type="GO" id="GO:0009395">
    <property type="term" value="P:phospholipid catabolic process"/>
    <property type="evidence" value="ECO:0007669"/>
    <property type="project" value="UniProtKB-KW"/>
</dbReference>
<dbReference type="CDD" id="cd06971">
    <property type="entry name" value="PgpA"/>
    <property type="match status" value="1"/>
</dbReference>
<comment type="catalytic activity">
    <reaction evidence="1">
        <text>a 1,2-diacyl-sn-glycero-3-phospho-(1'-sn-glycero-3'-phosphate) + H2O = a 1,2-diacyl-sn-glycero-3-phospho-(1'-sn-glycerol) + phosphate</text>
        <dbReference type="Rhea" id="RHEA:33751"/>
        <dbReference type="ChEBI" id="CHEBI:15377"/>
        <dbReference type="ChEBI" id="CHEBI:43474"/>
        <dbReference type="ChEBI" id="CHEBI:60110"/>
        <dbReference type="ChEBI" id="CHEBI:64716"/>
        <dbReference type="EC" id="3.1.3.27"/>
    </reaction>
</comment>
<dbReference type="PIRSF" id="PIRSF006162">
    <property type="entry name" value="PgpA"/>
    <property type="match status" value="1"/>
</dbReference>
<evidence type="ECO:0000256" key="2">
    <source>
        <dbReference type="SAM" id="Phobius"/>
    </source>
</evidence>
<dbReference type="PANTHER" id="PTHR36305">
    <property type="entry name" value="PHOSPHATIDYLGLYCEROPHOSPHATASE A"/>
    <property type="match status" value="1"/>
</dbReference>
<dbReference type="GO" id="GO:0008962">
    <property type="term" value="F:phosphatidylglycerophosphatase activity"/>
    <property type="evidence" value="ECO:0007669"/>
    <property type="project" value="UniProtKB-EC"/>
</dbReference>
<dbReference type="Pfam" id="PF04608">
    <property type="entry name" value="PgpA"/>
    <property type="match status" value="1"/>
</dbReference>
<feature type="transmembrane region" description="Helical" evidence="2">
    <location>
        <begin position="60"/>
        <end position="80"/>
    </location>
</feature>
<dbReference type="EMBL" id="BMFO01000002">
    <property type="protein sequence ID" value="GGF89883.1"/>
    <property type="molecule type" value="Genomic_DNA"/>
</dbReference>
<keyword evidence="1" id="KW-1208">Phospholipid metabolism</keyword>
<dbReference type="AlphaFoldDB" id="A0A917FMR5"/>
<evidence type="ECO:0000256" key="1">
    <source>
        <dbReference type="PIRNR" id="PIRNR006162"/>
    </source>
</evidence>
<keyword evidence="1" id="KW-0479">Metal-binding</keyword>
<evidence type="ECO:0000259" key="3">
    <source>
        <dbReference type="Pfam" id="PF04608"/>
    </source>
</evidence>
<accession>A0A917FMR5</accession>
<feature type="transmembrane region" description="Helical" evidence="2">
    <location>
        <begin position="100"/>
        <end position="123"/>
    </location>
</feature>
<name>A0A917FMR5_9GAMM</name>
<feature type="transmembrane region" description="Helical" evidence="2">
    <location>
        <begin position="144"/>
        <end position="163"/>
    </location>
</feature>
<feature type="domain" description="YutG/PgpA" evidence="3">
    <location>
        <begin position="23"/>
        <end position="162"/>
    </location>
</feature>
<keyword evidence="1 2" id="KW-0812">Transmembrane</keyword>
<dbReference type="GO" id="GO:0005886">
    <property type="term" value="C:plasma membrane"/>
    <property type="evidence" value="ECO:0007669"/>
    <property type="project" value="UniProtKB-SubCell"/>
</dbReference>
<dbReference type="GO" id="GO:0046872">
    <property type="term" value="F:metal ion binding"/>
    <property type="evidence" value="ECO:0007669"/>
    <property type="project" value="UniProtKB-KW"/>
</dbReference>
<sequence>MPATGISKPMFTDFRLLKHPYAWLALGFGSGLSPNAPGTVGSLAAVLLWWLLLADLSLPLQLAVIVAGFGLGILASEWLIARTGVKDPGYIVWDEFIGQWLALLLLPKSLTAAALAFAAFRLFDIVKRGPVGWADRRFSGGFGVMFDDVVAGLMALALVQAVWRFTGLA</sequence>
<keyword evidence="1" id="KW-0997">Cell inner membrane</keyword>
<comment type="cofactor">
    <cofactor evidence="1">
        <name>Mg(2+)</name>
        <dbReference type="ChEBI" id="CHEBI:18420"/>
    </cofactor>
</comment>
<keyword evidence="1" id="KW-0378">Hydrolase</keyword>
<feature type="transmembrane region" description="Helical" evidence="2">
    <location>
        <begin position="20"/>
        <end position="53"/>
    </location>
</feature>
<evidence type="ECO:0000313" key="4">
    <source>
        <dbReference type="EMBL" id="GGF89883.1"/>
    </source>
</evidence>
<organism evidence="4 5">
    <name type="scientific">Arenimonas maotaiensis</name>
    <dbReference type="NCBI Taxonomy" id="1446479"/>
    <lineage>
        <taxon>Bacteria</taxon>
        <taxon>Pseudomonadati</taxon>
        <taxon>Pseudomonadota</taxon>
        <taxon>Gammaproteobacteria</taxon>
        <taxon>Lysobacterales</taxon>
        <taxon>Lysobacteraceae</taxon>
        <taxon>Arenimonas</taxon>
    </lineage>
</organism>
<dbReference type="InterPro" id="IPR036681">
    <property type="entry name" value="PgpA-like_sf"/>
</dbReference>
<keyword evidence="1" id="KW-0443">Lipid metabolism</keyword>
<comment type="function">
    <text evidence="1">Lipid phosphatase which dephosphorylates phosphatidylglycerophosphate (PGP) to phosphatidylglycerol (PG).</text>
</comment>
<keyword evidence="1" id="KW-0460">Magnesium</keyword>
<keyword evidence="2" id="KW-1133">Transmembrane helix</keyword>
<keyword evidence="1" id="KW-0442">Lipid degradation</keyword>
<comment type="caution">
    <text evidence="4">The sequence shown here is derived from an EMBL/GenBank/DDBJ whole genome shotgun (WGS) entry which is preliminary data.</text>
</comment>
<reference evidence="4" key="2">
    <citation type="submission" date="2020-09" db="EMBL/GenBank/DDBJ databases">
        <authorList>
            <person name="Sun Q."/>
            <person name="Zhou Y."/>
        </authorList>
    </citation>
    <scope>NUCLEOTIDE SEQUENCE</scope>
    <source>
        <strain evidence="4">CGMCC 1.12726</strain>
    </source>
</reference>
<gene>
    <name evidence="4" type="ORF">GCM10010960_09620</name>
</gene>
<dbReference type="EC" id="3.1.3.27" evidence="1"/>
<keyword evidence="1" id="KW-0595">Phospholipid degradation</keyword>
<comment type="subcellular location">
    <subcellularLocation>
        <location evidence="1">Cell inner membrane</location>
        <topology evidence="1">Multi-pass membrane protein</topology>
    </subcellularLocation>
</comment>
<dbReference type="PANTHER" id="PTHR36305:SF1">
    <property type="entry name" value="PHOSPHATIDYLGLYCEROPHOSPHATASE A"/>
    <property type="match status" value="1"/>
</dbReference>
<keyword evidence="1 2" id="KW-0472">Membrane</keyword>
<evidence type="ECO:0000313" key="5">
    <source>
        <dbReference type="Proteomes" id="UP000632858"/>
    </source>
</evidence>